<evidence type="ECO:0000256" key="2">
    <source>
        <dbReference type="SAM" id="MobiDB-lite"/>
    </source>
</evidence>
<feature type="compositionally biased region" description="Low complexity" evidence="2">
    <location>
        <begin position="509"/>
        <end position="532"/>
    </location>
</feature>
<dbReference type="AlphaFoldDB" id="A0A0D2IHJ4"/>
<sequence>MSVTNPGWCAGDTSDAAKALHTLLKNLESHKGGKRKHRDDLQYLQHYLLPRLRLIGAYIKAIDDSDNHPRKGEWEADLRTLAQAWQKFEEYLKSRHGLLSENPSDGGVKEDLAWTWDELSEKIKEIKLTARGALDDIDRLILLEICERFGLVLPRLDNMFEKIESYGECVSTYRKDVQEVLYTIRSNKQDFKSLKSLLHGSMTGLAEKISDSQSETEAIKSQLQAMSEKLDRLLARLAEQRSDCTTKTDRKYLDQLIKEVKKQAASVARLRASIDETMGLMAEFLRALEKLDVRKGISHCAAGALADLNDMLSKTTSSLERLCESLMRQTAHVMFKKAWFWRREKSTDEAPSSDHDNSESHESPSESQPASPSATNGEDTESADSSTLLEQSPAPSNTNTDAALSETTTSSSPPMSMALPAKSAGISIQDLAIILASSPEEAAEAATAITWALSTTSTTTSPPPLPRKSSARKSYQYVLRSLSQRQSHLELPSLPAVPGRTTPPPPPAAGAGLSPRPSSRQHSKSSSWSSMSLALSSSEMDSPCPQIFSAPSSLPSAPSSVYESSIPEITTSYACADDTTAAAAAAAAAVGESAKESSLLDQLERRYSSAVVPACT</sequence>
<dbReference type="OrthoDB" id="4160903at2759"/>
<feature type="compositionally biased region" description="Basic and acidic residues" evidence="2">
    <location>
        <begin position="348"/>
        <end position="364"/>
    </location>
</feature>
<feature type="compositionally biased region" description="Low complexity" evidence="2">
    <location>
        <begin position="365"/>
        <end position="374"/>
    </location>
</feature>
<organism evidence="3 4">
    <name type="scientific">Fonsecaea multimorphosa CBS 102226</name>
    <dbReference type="NCBI Taxonomy" id="1442371"/>
    <lineage>
        <taxon>Eukaryota</taxon>
        <taxon>Fungi</taxon>
        <taxon>Dikarya</taxon>
        <taxon>Ascomycota</taxon>
        <taxon>Pezizomycotina</taxon>
        <taxon>Eurotiomycetes</taxon>
        <taxon>Chaetothyriomycetidae</taxon>
        <taxon>Chaetothyriales</taxon>
        <taxon>Herpotrichiellaceae</taxon>
        <taxon>Fonsecaea</taxon>
    </lineage>
</organism>
<proteinExistence type="predicted"/>
<keyword evidence="4" id="KW-1185">Reference proteome</keyword>
<dbReference type="RefSeq" id="XP_016630624.1">
    <property type="nucleotide sequence ID" value="XM_016778264.1"/>
</dbReference>
<name>A0A0D2IHJ4_9EURO</name>
<evidence type="ECO:0000313" key="4">
    <source>
        <dbReference type="Proteomes" id="UP000053411"/>
    </source>
</evidence>
<reference evidence="3 4" key="1">
    <citation type="submission" date="2015-01" db="EMBL/GenBank/DDBJ databases">
        <title>The Genome Sequence of Fonsecaea multimorphosa CBS 102226.</title>
        <authorList>
            <consortium name="The Broad Institute Genomics Platform"/>
            <person name="Cuomo C."/>
            <person name="de Hoog S."/>
            <person name="Gorbushina A."/>
            <person name="Stielow B."/>
            <person name="Teixiera M."/>
            <person name="Abouelleil A."/>
            <person name="Chapman S.B."/>
            <person name="Priest M."/>
            <person name="Young S.K."/>
            <person name="Wortman J."/>
            <person name="Nusbaum C."/>
            <person name="Birren B."/>
        </authorList>
    </citation>
    <scope>NUCLEOTIDE SEQUENCE [LARGE SCALE GENOMIC DNA]</scope>
    <source>
        <strain evidence="3 4">CBS 102226</strain>
    </source>
</reference>
<protein>
    <submittedName>
        <fullName evidence="3">Uncharacterized protein</fullName>
    </submittedName>
</protein>
<keyword evidence="1" id="KW-0175">Coiled coil</keyword>
<evidence type="ECO:0000256" key="1">
    <source>
        <dbReference type="SAM" id="Coils"/>
    </source>
</evidence>
<gene>
    <name evidence="3" type="ORF">Z520_07767</name>
</gene>
<accession>A0A0D2IHJ4</accession>
<dbReference type="EMBL" id="KN848077">
    <property type="protein sequence ID" value="KIX96501.1"/>
    <property type="molecule type" value="Genomic_DNA"/>
</dbReference>
<feature type="compositionally biased region" description="Low complexity" evidence="2">
    <location>
        <begin position="402"/>
        <end position="418"/>
    </location>
</feature>
<dbReference type="STRING" id="1442371.A0A0D2IHJ4"/>
<dbReference type="GeneID" id="27713513"/>
<dbReference type="Proteomes" id="UP000053411">
    <property type="component" value="Unassembled WGS sequence"/>
</dbReference>
<feature type="compositionally biased region" description="Polar residues" evidence="2">
    <location>
        <begin position="383"/>
        <end position="401"/>
    </location>
</feature>
<feature type="region of interest" description="Disordered" evidence="2">
    <location>
        <begin position="488"/>
        <end position="532"/>
    </location>
</feature>
<evidence type="ECO:0000313" key="3">
    <source>
        <dbReference type="EMBL" id="KIX96501.1"/>
    </source>
</evidence>
<dbReference type="VEuPathDB" id="FungiDB:Z520_07767"/>
<feature type="region of interest" description="Disordered" evidence="2">
    <location>
        <begin position="348"/>
        <end position="418"/>
    </location>
</feature>
<feature type="coiled-coil region" evidence="1">
    <location>
        <begin position="216"/>
        <end position="273"/>
    </location>
</feature>